<evidence type="ECO:0000259" key="5">
    <source>
        <dbReference type="PROSITE" id="PS00631"/>
    </source>
</evidence>
<keyword evidence="4" id="KW-0378">Hydrolase</keyword>
<keyword evidence="3" id="KW-0645">Protease</keyword>
<evidence type="ECO:0000313" key="6">
    <source>
        <dbReference type="EMBL" id="VDN11739.1"/>
    </source>
</evidence>
<dbReference type="PANTHER" id="PTHR11963:SF48">
    <property type="entry name" value="DIPEPTIDASE B, ISOFORM A"/>
    <property type="match status" value="1"/>
</dbReference>
<dbReference type="Pfam" id="PF00883">
    <property type="entry name" value="Peptidase_M17"/>
    <property type="match status" value="1"/>
</dbReference>
<dbReference type="PANTHER" id="PTHR11963">
    <property type="entry name" value="LEUCINE AMINOPEPTIDASE-RELATED"/>
    <property type="match status" value="1"/>
</dbReference>
<dbReference type="AlphaFoldDB" id="A0A3P7NRE5"/>
<evidence type="ECO:0000313" key="7">
    <source>
        <dbReference type="Proteomes" id="UP000281553"/>
    </source>
</evidence>
<evidence type="ECO:0000256" key="3">
    <source>
        <dbReference type="ARBA" id="ARBA00022670"/>
    </source>
</evidence>
<keyword evidence="2" id="KW-0031">Aminopeptidase</keyword>
<dbReference type="Gene3D" id="3.40.630.10">
    <property type="entry name" value="Zn peptidases"/>
    <property type="match status" value="1"/>
</dbReference>
<dbReference type="InterPro" id="IPR011356">
    <property type="entry name" value="Leucine_aapep/pepB"/>
</dbReference>
<dbReference type="OrthoDB" id="10041421at2759"/>
<evidence type="ECO:0000256" key="1">
    <source>
        <dbReference type="ARBA" id="ARBA00009528"/>
    </source>
</evidence>
<gene>
    <name evidence="6" type="ORF">DILT_LOCUS7570</name>
</gene>
<feature type="domain" description="Cytosol aminopeptidase" evidence="5">
    <location>
        <begin position="342"/>
        <end position="349"/>
    </location>
</feature>
<dbReference type="GO" id="GO:0070006">
    <property type="term" value="F:metalloaminopeptidase activity"/>
    <property type="evidence" value="ECO:0007669"/>
    <property type="project" value="InterPro"/>
</dbReference>
<sequence>MAVSAAGDVLGGEYDVVIFLNDKIHDLGVAELAPIEKALTAYQHVNPKVETTLDILPFPEHPCQRLIFSPTGTLNGDTDDSRNIYDAAGAGIKKALSIGCRSPLLVLGPISSAPADAVWMEDEFPVLNAVLGALHVLYMPLELREIHPEKPSKYDKLGVFNASPKVLFIASAIEEGRRVARDIGGSDPERMAAPKIAEYLKKEFQNVPEVSVDIQEVEEKAYPLMAAVNRAAARNARHRGKVAHLTYKSSTVDTSLFLVGKGITYDTGGNDIKAGGVMAGMHRDKCGAAAIAGFFKTISILKPPGLQVFGYLALVRNSCGSDGYVADELITSRSGCRVRVGNTDAEGRMVMTDLLCEAKEQAVNSKNPYLFTVATLTGHVIRAYKFYTALMDNGPARKLAVSQKLQRAGERVSDMAEISTVRREDFEFTKGHTELEDVLQCNNLPSSGTPRGHQFPAAFMTVASGLDKHGLGNEKPLPYTHIDVAGSAGLIGTTPTAAPMMMLTSHFVLPRL</sequence>
<dbReference type="InterPro" id="IPR000819">
    <property type="entry name" value="Peptidase_M17_C"/>
</dbReference>
<evidence type="ECO:0000256" key="2">
    <source>
        <dbReference type="ARBA" id="ARBA00022438"/>
    </source>
</evidence>
<dbReference type="EMBL" id="UYRU01052153">
    <property type="protein sequence ID" value="VDN11739.1"/>
    <property type="molecule type" value="Genomic_DNA"/>
</dbReference>
<dbReference type="Proteomes" id="UP000281553">
    <property type="component" value="Unassembled WGS sequence"/>
</dbReference>
<dbReference type="GO" id="GO:0006508">
    <property type="term" value="P:proteolysis"/>
    <property type="evidence" value="ECO:0007669"/>
    <property type="project" value="UniProtKB-KW"/>
</dbReference>
<protein>
    <recommendedName>
        <fullName evidence="5">Cytosol aminopeptidase domain-containing protein</fullName>
    </recommendedName>
</protein>
<dbReference type="PRINTS" id="PR00481">
    <property type="entry name" value="LAMNOPPTDASE"/>
</dbReference>
<dbReference type="SUPFAM" id="SSF53187">
    <property type="entry name" value="Zn-dependent exopeptidases"/>
    <property type="match status" value="1"/>
</dbReference>
<dbReference type="PROSITE" id="PS00631">
    <property type="entry name" value="CYTOSOL_AP"/>
    <property type="match status" value="1"/>
</dbReference>
<dbReference type="GO" id="GO:0030145">
    <property type="term" value="F:manganese ion binding"/>
    <property type="evidence" value="ECO:0007669"/>
    <property type="project" value="InterPro"/>
</dbReference>
<keyword evidence="7" id="KW-1185">Reference proteome</keyword>
<dbReference type="GO" id="GO:0005737">
    <property type="term" value="C:cytoplasm"/>
    <property type="evidence" value="ECO:0007669"/>
    <property type="project" value="InterPro"/>
</dbReference>
<accession>A0A3P7NRE5</accession>
<evidence type="ECO:0000256" key="4">
    <source>
        <dbReference type="ARBA" id="ARBA00022801"/>
    </source>
</evidence>
<name>A0A3P7NRE5_DIBLA</name>
<proteinExistence type="inferred from homology"/>
<comment type="similarity">
    <text evidence="1">Belongs to the peptidase M17 family.</text>
</comment>
<organism evidence="6 7">
    <name type="scientific">Dibothriocephalus latus</name>
    <name type="common">Fish tapeworm</name>
    <name type="synonym">Diphyllobothrium latum</name>
    <dbReference type="NCBI Taxonomy" id="60516"/>
    <lineage>
        <taxon>Eukaryota</taxon>
        <taxon>Metazoa</taxon>
        <taxon>Spiralia</taxon>
        <taxon>Lophotrochozoa</taxon>
        <taxon>Platyhelminthes</taxon>
        <taxon>Cestoda</taxon>
        <taxon>Eucestoda</taxon>
        <taxon>Diphyllobothriidea</taxon>
        <taxon>Diphyllobothriidae</taxon>
        <taxon>Dibothriocephalus</taxon>
    </lineage>
</organism>
<reference evidence="6 7" key="1">
    <citation type="submission" date="2018-11" db="EMBL/GenBank/DDBJ databases">
        <authorList>
            <consortium name="Pathogen Informatics"/>
        </authorList>
    </citation>
    <scope>NUCLEOTIDE SEQUENCE [LARGE SCALE GENOMIC DNA]</scope>
</reference>